<feature type="region of interest" description="Disordered" evidence="1">
    <location>
        <begin position="31"/>
        <end position="69"/>
    </location>
</feature>
<dbReference type="Proteomes" id="UP001501237">
    <property type="component" value="Unassembled WGS sequence"/>
</dbReference>
<gene>
    <name evidence="2" type="ORF">GCM10010468_35710</name>
</gene>
<dbReference type="EMBL" id="BAAAUV010000008">
    <property type="protein sequence ID" value="GAA3214772.1"/>
    <property type="molecule type" value="Genomic_DNA"/>
</dbReference>
<comment type="caution">
    <text evidence="2">The sequence shown here is derived from an EMBL/GenBank/DDBJ whole genome shotgun (WGS) entry which is preliminary data.</text>
</comment>
<keyword evidence="3" id="KW-1185">Reference proteome</keyword>
<evidence type="ECO:0000313" key="2">
    <source>
        <dbReference type="EMBL" id="GAA3214772.1"/>
    </source>
</evidence>
<feature type="compositionally biased region" description="Pro residues" evidence="1">
    <location>
        <begin position="41"/>
        <end position="59"/>
    </location>
</feature>
<feature type="compositionally biased region" description="Low complexity" evidence="1">
    <location>
        <begin position="31"/>
        <end position="40"/>
    </location>
</feature>
<evidence type="ECO:0000256" key="1">
    <source>
        <dbReference type="SAM" id="MobiDB-lite"/>
    </source>
</evidence>
<sequence length="69" mass="7417">MTAPSSTLRIERLNKASLRQIIEPDVAVTGAPALPRLARGAPPPTPHRAPPPMRRPAPLAPDHQDRSVT</sequence>
<organism evidence="2 3">
    <name type="scientific">Actinocorallia longicatena</name>
    <dbReference type="NCBI Taxonomy" id="111803"/>
    <lineage>
        <taxon>Bacteria</taxon>
        <taxon>Bacillati</taxon>
        <taxon>Actinomycetota</taxon>
        <taxon>Actinomycetes</taxon>
        <taxon>Streptosporangiales</taxon>
        <taxon>Thermomonosporaceae</taxon>
        <taxon>Actinocorallia</taxon>
    </lineage>
</organism>
<evidence type="ECO:0000313" key="3">
    <source>
        <dbReference type="Proteomes" id="UP001501237"/>
    </source>
</evidence>
<proteinExistence type="predicted"/>
<accession>A0ABP6QA11</accession>
<evidence type="ECO:0008006" key="4">
    <source>
        <dbReference type="Google" id="ProtNLM"/>
    </source>
</evidence>
<reference evidence="3" key="1">
    <citation type="journal article" date="2019" name="Int. J. Syst. Evol. Microbiol.">
        <title>The Global Catalogue of Microorganisms (GCM) 10K type strain sequencing project: providing services to taxonomists for standard genome sequencing and annotation.</title>
        <authorList>
            <consortium name="The Broad Institute Genomics Platform"/>
            <consortium name="The Broad Institute Genome Sequencing Center for Infectious Disease"/>
            <person name="Wu L."/>
            <person name="Ma J."/>
        </authorList>
    </citation>
    <scope>NUCLEOTIDE SEQUENCE [LARGE SCALE GENOMIC DNA]</scope>
    <source>
        <strain evidence="3">JCM 9377</strain>
    </source>
</reference>
<name>A0ABP6QA11_9ACTN</name>
<protein>
    <recommendedName>
        <fullName evidence="4">FXSXX-COOH protein</fullName>
    </recommendedName>
</protein>